<dbReference type="InterPro" id="IPR014756">
    <property type="entry name" value="Ig_E-set"/>
</dbReference>
<comment type="caution">
    <text evidence="2">The sequence shown here is derived from an EMBL/GenBank/DDBJ whole genome shotgun (WGS) entry which is preliminary data.</text>
</comment>
<dbReference type="GO" id="GO:0005737">
    <property type="term" value="C:cytoplasm"/>
    <property type="evidence" value="ECO:0007669"/>
    <property type="project" value="TreeGrafter"/>
</dbReference>
<feature type="compositionally biased region" description="Basic and acidic residues" evidence="1">
    <location>
        <begin position="321"/>
        <end position="336"/>
    </location>
</feature>
<keyword evidence="3" id="KW-1185">Reference proteome</keyword>
<accession>A0A422QAT3</accession>
<gene>
    <name evidence="2" type="ORF">Tco025E_00647</name>
</gene>
<organism evidence="2 3">
    <name type="scientific">Trypanosoma conorhini</name>
    <dbReference type="NCBI Taxonomy" id="83891"/>
    <lineage>
        <taxon>Eukaryota</taxon>
        <taxon>Discoba</taxon>
        <taxon>Euglenozoa</taxon>
        <taxon>Kinetoplastea</taxon>
        <taxon>Metakinetoplastina</taxon>
        <taxon>Trypanosomatida</taxon>
        <taxon>Trypanosomatidae</taxon>
        <taxon>Trypanosoma</taxon>
    </lineage>
</organism>
<dbReference type="GO" id="GO:0015031">
    <property type="term" value="P:protein transport"/>
    <property type="evidence" value="ECO:0007669"/>
    <property type="project" value="TreeGrafter"/>
</dbReference>
<dbReference type="RefSeq" id="XP_029232299.1">
    <property type="nucleotide sequence ID" value="XM_029367587.1"/>
</dbReference>
<feature type="region of interest" description="Disordered" evidence="1">
    <location>
        <begin position="300"/>
        <end position="336"/>
    </location>
</feature>
<evidence type="ECO:0008006" key="4">
    <source>
        <dbReference type="Google" id="ProtNLM"/>
    </source>
</evidence>
<reference evidence="2 3" key="1">
    <citation type="journal article" date="2018" name="BMC Genomics">
        <title>Genomic comparison of Trypanosoma conorhini and Trypanosoma rangeli to Trypanosoma cruzi strains of high and low virulence.</title>
        <authorList>
            <person name="Bradwell K.R."/>
            <person name="Koparde V.N."/>
            <person name="Matveyev A.V."/>
            <person name="Serrano M.G."/>
            <person name="Alves J.M."/>
            <person name="Parikh H."/>
            <person name="Huang B."/>
            <person name="Lee V."/>
            <person name="Espinosa-Alvarez O."/>
            <person name="Ortiz P.A."/>
            <person name="Costa-Martins A.G."/>
            <person name="Teixeira M.M."/>
            <person name="Buck G.A."/>
        </authorList>
    </citation>
    <scope>NUCLEOTIDE SEQUENCE [LARGE SCALE GENOMIC DNA]</scope>
    <source>
        <strain evidence="2 3">025E</strain>
    </source>
</reference>
<dbReference type="SUPFAM" id="SSF81296">
    <property type="entry name" value="E set domains"/>
    <property type="match status" value="1"/>
</dbReference>
<evidence type="ECO:0000313" key="3">
    <source>
        <dbReference type="Proteomes" id="UP000284403"/>
    </source>
</evidence>
<name>A0A422QAT3_9TRYP</name>
<dbReference type="Gene3D" id="2.60.40.640">
    <property type="match status" value="1"/>
</dbReference>
<protein>
    <recommendedName>
        <fullName evidence="4">Arrestin-like N-terminal domain-containing protein</fullName>
    </recommendedName>
</protein>
<dbReference type="PANTHER" id="PTHR11188">
    <property type="entry name" value="ARRESTIN DOMAIN CONTAINING PROTEIN"/>
    <property type="match status" value="1"/>
</dbReference>
<sequence>MDFFRSTGNASLLLVFLERLNYLPGETLRAVAEVVVEKPFSYTSLEACITGEEVTRFGAELIKRIDTEARRTTFYRQNIILAGDPPNPETRLASDGEYSECSRSNTGSLTEASCSTTIMTRGLMPGTYNFPFSVRLPYSLPPSYLDIRNSGVSQLSYLVRVKLLAGRRLLAKHKTYFGLKVLPVNPRQWIHAHRTLSSYSNVPPQTSAAIDDASATGGKQNGSNSYAATKAFFIDHSLSLNNVIDSNAECNNGNLGDGIVNSSTGEQKLENEAEDISAEVPQRLFVDTWTVVGSDKYSDAGENAECAGVNGPSRAKKNSKGKSEGGHRASVEREGEADANEPFAAIFNETPPLEYHLEVPMHSIFKRGFVDVFLQVRQVIGKRGTPIKFRGIIENTKGLASVTKMSFRLVSQTIIKSRAEEQIHNAILVEKVIHEAIPRGNSYGISETQLVIPQSSPLTLLTPGYSSRVFLEIGLSYVQNLISHSGSGRVEIAVVDSFVDSEASPPLGQWTNYYLDKGLDKSACSSPDIICPFIKTGAMKVVQEAGDWCQDPASCRRSSKIPTREELTVPGRNRLKHKLHFDEVVYFAHAVEVANPLSSIPWEAQSE</sequence>
<dbReference type="InterPro" id="IPR014752">
    <property type="entry name" value="Arrestin-like_C"/>
</dbReference>
<dbReference type="Proteomes" id="UP000284403">
    <property type="component" value="Unassembled WGS sequence"/>
</dbReference>
<proteinExistence type="predicted"/>
<evidence type="ECO:0000256" key="1">
    <source>
        <dbReference type="SAM" id="MobiDB-lite"/>
    </source>
</evidence>
<dbReference type="EMBL" id="MKKU01000016">
    <property type="protein sequence ID" value="RNF27093.1"/>
    <property type="molecule type" value="Genomic_DNA"/>
</dbReference>
<dbReference type="GeneID" id="40314258"/>
<dbReference type="InterPro" id="IPR050357">
    <property type="entry name" value="Arrestin_domain-protein"/>
</dbReference>
<dbReference type="AlphaFoldDB" id="A0A422QAT3"/>
<evidence type="ECO:0000313" key="2">
    <source>
        <dbReference type="EMBL" id="RNF27093.1"/>
    </source>
</evidence>
<dbReference type="OrthoDB" id="2333384at2759"/>
<dbReference type="PANTHER" id="PTHR11188:SF17">
    <property type="entry name" value="FI21816P1"/>
    <property type="match status" value="1"/>
</dbReference>